<keyword evidence="3" id="KW-1185">Reference proteome</keyword>
<keyword evidence="2" id="KW-0560">Oxidoreductase</keyword>
<dbReference type="InterPro" id="IPR011008">
    <property type="entry name" value="Dimeric_a/b-barrel"/>
</dbReference>
<dbReference type="Pfam" id="PF03992">
    <property type="entry name" value="ABM"/>
    <property type="match status" value="1"/>
</dbReference>
<name>A0A1D8P651_9FLAO</name>
<reference evidence="2 3" key="1">
    <citation type="submission" date="2016-10" db="EMBL/GenBank/DDBJ databases">
        <title>Lutibacter sp. LPB0138, isolated from marine gastropod.</title>
        <authorList>
            <person name="Kim E."/>
            <person name="Yi H."/>
        </authorList>
    </citation>
    <scope>NUCLEOTIDE SEQUENCE [LARGE SCALE GENOMIC DNA]</scope>
    <source>
        <strain evidence="2 3">LPB0138</strain>
    </source>
</reference>
<feature type="domain" description="ABM" evidence="1">
    <location>
        <begin position="2"/>
        <end position="91"/>
    </location>
</feature>
<dbReference type="RefSeq" id="WP_070236192.1">
    <property type="nucleotide sequence ID" value="NZ_CP017478.1"/>
</dbReference>
<dbReference type="OrthoDB" id="1120859at2"/>
<gene>
    <name evidence="2" type="ORF">LPB138_04865</name>
</gene>
<evidence type="ECO:0000313" key="3">
    <source>
        <dbReference type="Proteomes" id="UP000176050"/>
    </source>
</evidence>
<dbReference type="InterPro" id="IPR007138">
    <property type="entry name" value="ABM_dom"/>
</dbReference>
<accession>A0A1D8P651</accession>
<dbReference type="AlphaFoldDB" id="A0A1D8P651"/>
<dbReference type="Proteomes" id="UP000176050">
    <property type="component" value="Chromosome"/>
</dbReference>
<dbReference type="SUPFAM" id="SSF54909">
    <property type="entry name" value="Dimeric alpha+beta barrel"/>
    <property type="match status" value="1"/>
</dbReference>
<proteinExistence type="predicted"/>
<evidence type="ECO:0000259" key="1">
    <source>
        <dbReference type="PROSITE" id="PS51725"/>
    </source>
</evidence>
<dbReference type="PROSITE" id="PS51725">
    <property type="entry name" value="ABM"/>
    <property type="match status" value="1"/>
</dbReference>
<dbReference type="EMBL" id="CP017478">
    <property type="protein sequence ID" value="AOW20053.1"/>
    <property type="molecule type" value="Genomic_DNA"/>
</dbReference>
<protein>
    <submittedName>
        <fullName evidence="2">Antibiotic biosynthesis monooxygenase</fullName>
    </submittedName>
</protein>
<organism evidence="2 3">
    <name type="scientific">Urechidicola croceus</name>
    <dbReference type="NCBI Taxonomy" id="1850246"/>
    <lineage>
        <taxon>Bacteria</taxon>
        <taxon>Pseudomonadati</taxon>
        <taxon>Bacteroidota</taxon>
        <taxon>Flavobacteriia</taxon>
        <taxon>Flavobacteriales</taxon>
        <taxon>Flavobacteriaceae</taxon>
        <taxon>Urechidicola</taxon>
    </lineage>
</organism>
<dbReference type="Gene3D" id="3.30.70.100">
    <property type="match status" value="1"/>
</dbReference>
<evidence type="ECO:0000313" key="2">
    <source>
        <dbReference type="EMBL" id="AOW20053.1"/>
    </source>
</evidence>
<dbReference type="GO" id="GO:0004497">
    <property type="term" value="F:monooxygenase activity"/>
    <property type="evidence" value="ECO:0007669"/>
    <property type="project" value="UniProtKB-KW"/>
</dbReference>
<sequence>MLIRIVKLGFHKENVSKFLNIFENSKDKIRNTEGCRLLELYRDKNDDTIFFTYSHWDEDIHLENYRNSAYFKKVWKNTKPLFNRKPEAWSVDRLERLD</sequence>
<dbReference type="KEGG" id="lul:LPB138_04865"/>
<keyword evidence="2" id="KW-0503">Monooxygenase</keyword>
<dbReference type="STRING" id="1850246.LPB138_04865"/>